<feature type="transmembrane region" description="Helical" evidence="5">
    <location>
        <begin position="20"/>
        <end position="42"/>
    </location>
</feature>
<evidence type="ECO:0000256" key="5">
    <source>
        <dbReference type="SAM" id="Phobius"/>
    </source>
</evidence>
<keyword evidence="2 5" id="KW-0812">Transmembrane</keyword>
<evidence type="ECO:0000256" key="3">
    <source>
        <dbReference type="ARBA" id="ARBA00022989"/>
    </source>
</evidence>
<sequence length="239" mass="27378">MKNIISAMERTLSQILDPAFLKVFIWGILTTIVAIIATWFLANYLKSQIILTQFDWQWVNEAFQWLLDVDWIFNIIFFFLMGIFFPPIATVFMSLYLDDVVDAVENKYYPDRKAGKRLGVGHLAYLAVRLAFMIIFLNIIVIPLYVFFFWVPFVPLVIFYTLNSYLLGWGYYEMVAVRHLGIREAGQHRKSIRGQVLGGGFVITLLYSFPVINLTAPILGAAILAHLFHLSLGPPEGEG</sequence>
<keyword evidence="3 5" id="KW-1133">Transmembrane helix</keyword>
<organism evidence="6">
    <name type="scientific">hydrothermal vent metagenome</name>
    <dbReference type="NCBI Taxonomy" id="652676"/>
    <lineage>
        <taxon>unclassified sequences</taxon>
        <taxon>metagenomes</taxon>
        <taxon>ecological metagenomes</taxon>
    </lineage>
</organism>
<evidence type="ECO:0000256" key="1">
    <source>
        <dbReference type="ARBA" id="ARBA00004141"/>
    </source>
</evidence>
<keyword evidence="4 5" id="KW-0472">Membrane</keyword>
<gene>
    <name evidence="6" type="ORF">MNBD_ALPHA02-1150</name>
</gene>
<feature type="transmembrane region" description="Helical" evidence="5">
    <location>
        <begin position="118"/>
        <end position="151"/>
    </location>
</feature>
<evidence type="ECO:0000256" key="2">
    <source>
        <dbReference type="ARBA" id="ARBA00022692"/>
    </source>
</evidence>
<proteinExistence type="predicted"/>
<reference evidence="6" key="1">
    <citation type="submission" date="2018-06" db="EMBL/GenBank/DDBJ databases">
        <authorList>
            <person name="Zhirakovskaya E."/>
        </authorList>
    </citation>
    <scope>NUCLEOTIDE SEQUENCE</scope>
</reference>
<comment type="subcellular location">
    <subcellularLocation>
        <location evidence="1">Membrane</location>
        <topology evidence="1">Multi-pass membrane protein</topology>
    </subcellularLocation>
</comment>
<feature type="transmembrane region" description="Helical" evidence="5">
    <location>
        <begin position="196"/>
        <end position="229"/>
    </location>
</feature>
<evidence type="ECO:0000256" key="4">
    <source>
        <dbReference type="ARBA" id="ARBA00023136"/>
    </source>
</evidence>
<evidence type="ECO:0000313" key="6">
    <source>
        <dbReference type="EMBL" id="VAV87894.1"/>
    </source>
</evidence>
<protein>
    <recommendedName>
        <fullName evidence="7">Sulfate transporter, CysZ-type</fullName>
    </recommendedName>
</protein>
<name>A0A3B0R345_9ZZZZ</name>
<dbReference type="EMBL" id="UOED01000030">
    <property type="protein sequence ID" value="VAV87894.1"/>
    <property type="molecule type" value="Genomic_DNA"/>
</dbReference>
<dbReference type="Pfam" id="PF07264">
    <property type="entry name" value="EI24"/>
    <property type="match status" value="1"/>
</dbReference>
<feature type="transmembrane region" description="Helical" evidence="5">
    <location>
        <begin position="71"/>
        <end position="97"/>
    </location>
</feature>
<dbReference type="InterPro" id="IPR059112">
    <property type="entry name" value="CysZ/EI24"/>
</dbReference>
<dbReference type="AlphaFoldDB" id="A0A3B0R345"/>
<accession>A0A3B0R345</accession>
<evidence type="ECO:0008006" key="7">
    <source>
        <dbReference type="Google" id="ProtNLM"/>
    </source>
</evidence>